<comment type="pathway">
    <text evidence="3">Lipid metabolism; fatty acid biosynthesis.</text>
</comment>
<dbReference type="PRINTS" id="PR01071">
    <property type="entry name" value="ACOABIOTINCC"/>
</dbReference>
<evidence type="ECO:0000259" key="5">
    <source>
        <dbReference type="PROSITE" id="PS50968"/>
    </source>
</evidence>
<keyword evidence="3" id="KW-0444">Lipid biosynthesis</keyword>
<keyword evidence="3" id="KW-0276">Fatty acid metabolism</keyword>
<dbReference type="PROSITE" id="PS50968">
    <property type="entry name" value="BIOTINYL_LIPOYL"/>
    <property type="match status" value="1"/>
</dbReference>
<dbReference type="AlphaFoldDB" id="A0A5J4K1H0"/>
<feature type="compositionally biased region" description="Low complexity" evidence="4">
    <location>
        <begin position="81"/>
        <end position="97"/>
    </location>
</feature>
<keyword evidence="7" id="KW-1185">Reference proteome</keyword>
<dbReference type="GO" id="GO:0006633">
    <property type="term" value="P:fatty acid biosynthetic process"/>
    <property type="evidence" value="ECO:0007669"/>
    <property type="project" value="UniProtKB-UniPathway"/>
</dbReference>
<dbReference type="PANTHER" id="PTHR45266">
    <property type="entry name" value="OXALOACETATE DECARBOXYLASE ALPHA CHAIN"/>
    <property type="match status" value="1"/>
</dbReference>
<name>A0A5J4K1H0_9CHLR</name>
<dbReference type="SUPFAM" id="SSF51230">
    <property type="entry name" value="Single hybrid motif"/>
    <property type="match status" value="1"/>
</dbReference>
<dbReference type="InterPro" id="IPR000089">
    <property type="entry name" value="Biotin_lipoyl"/>
</dbReference>
<dbReference type="InterPro" id="IPR011053">
    <property type="entry name" value="Single_hybrid_motif"/>
</dbReference>
<evidence type="ECO:0000313" key="7">
    <source>
        <dbReference type="Proteomes" id="UP000334820"/>
    </source>
</evidence>
<evidence type="ECO:0000256" key="2">
    <source>
        <dbReference type="ARBA" id="ARBA00023267"/>
    </source>
</evidence>
<evidence type="ECO:0000313" key="6">
    <source>
        <dbReference type="EMBL" id="GER82824.1"/>
    </source>
</evidence>
<dbReference type="PANTHER" id="PTHR45266:SF3">
    <property type="entry name" value="OXALOACETATE DECARBOXYLASE ALPHA CHAIN"/>
    <property type="match status" value="1"/>
</dbReference>
<comment type="function">
    <text evidence="3">This protein is a component of the acetyl coenzyme A carboxylase complex; first, biotin carboxylase catalyzes the carboxylation of the carrier protein and then the transcarboxylase transfers the carboxyl group to form malonyl-CoA.</text>
</comment>
<evidence type="ECO:0000256" key="3">
    <source>
        <dbReference type="RuleBase" id="RU364072"/>
    </source>
</evidence>
<reference evidence="6 7" key="1">
    <citation type="journal article" date="2019" name="Int. J. Syst. Evol. Microbiol.">
        <title>Thermogemmatispora aurantia sp. nov. and Thermogemmatispora argillosa sp. nov., within the class Ktedonobacteria, and emended description of the genus Thermogemmatispora.</title>
        <authorList>
            <person name="Zheng Y."/>
            <person name="Wang C.M."/>
            <person name="Sakai Y."/>
            <person name="Abe K."/>
            <person name="Yokota A."/>
            <person name="Yabe S."/>
        </authorList>
    </citation>
    <scope>NUCLEOTIDE SEQUENCE [LARGE SCALE GENOMIC DNA]</scope>
    <source>
        <strain evidence="6 7">A1-2</strain>
    </source>
</reference>
<dbReference type="GO" id="GO:0003989">
    <property type="term" value="F:acetyl-CoA carboxylase activity"/>
    <property type="evidence" value="ECO:0007669"/>
    <property type="project" value="InterPro"/>
</dbReference>
<comment type="caution">
    <text evidence="6">The sequence shown here is derived from an EMBL/GenBank/DDBJ whole genome shotgun (WGS) entry which is preliminary data.</text>
</comment>
<dbReference type="EMBL" id="BKZV01000001">
    <property type="protein sequence ID" value="GER82824.1"/>
    <property type="molecule type" value="Genomic_DNA"/>
</dbReference>
<dbReference type="Pfam" id="PF00364">
    <property type="entry name" value="Biotin_lipoyl"/>
    <property type="match status" value="1"/>
</dbReference>
<dbReference type="GO" id="GO:0009317">
    <property type="term" value="C:acetyl-CoA carboxylase complex"/>
    <property type="evidence" value="ECO:0007669"/>
    <property type="project" value="InterPro"/>
</dbReference>
<proteinExistence type="predicted"/>
<feature type="region of interest" description="Disordered" evidence="4">
    <location>
        <begin position="81"/>
        <end position="103"/>
    </location>
</feature>
<evidence type="ECO:0000256" key="4">
    <source>
        <dbReference type="SAM" id="MobiDB-lite"/>
    </source>
</evidence>
<gene>
    <name evidence="6" type="primary">accB</name>
    <name evidence="6" type="ORF">KTAU_14610</name>
</gene>
<keyword evidence="2 3" id="KW-0092">Biotin</keyword>
<organism evidence="6 7">
    <name type="scientific">Thermogemmatispora aurantia</name>
    <dbReference type="NCBI Taxonomy" id="2045279"/>
    <lineage>
        <taxon>Bacteria</taxon>
        <taxon>Bacillati</taxon>
        <taxon>Chloroflexota</taxon>
        <taxon>Ktedonobacteria</taxon>
        <taxon>Thermogemmatisporales</taxon>
        <taxon>Thermogemmatisporaceae</taxon>
        <taxon>Thermogemmatispora</taxon>
    </lineage>
</organism>
<sequence length="183" mass="19843">MLYAFNLRASVMMSNKEEDRKTAWIERLEELVHVLEGSSVAELELNEHDLEIIIRRQPGMVLVTAPSVSEVATNPVTMVRSRGAAKRPAGASKAASAKSREEERTLPVVAPLSGVYYAAPSPDEPPFVSIGDVIQVGQTVALIEAMKSFNEVPSPVAGRVTKILVENGAVVQKDEVLLRVEPV</sequence>
<keyword evidence="3" id="KW-0443">Lipid metabolism</keyword>
<dbReference type="Proteomes" id="UP000334820">
    <property type="component" value="Unassembled WGS sequence"/>
</dbReference>
<accession>A0A5J4K1H0</accession>
<dbReference type="UniPathway" id="UPA00094"/>
<evidence type="ECO:0000256" key="1">
    <source>
        <dbReference type="ARBA" id="ARBA00017562"/>
    </source>
</evidence>
<dbReference type="InterPro" id="IPR050709">
    <property type="entry name" value="Biotin_Carboxyl_Carrier/Decarb"/>
</dbReference>
<keyword evidence="3" id="KW-0275">Fatty acid biosynthesis</keyword>
<dbReference type="InterPro" id="IPR001249">
    <property type="entry name" value="AcCoA_biotinCC"/>
</dbReference>
<dbReference type="CDD" id="cd06850">
    <property type="entry name" value="biotinyl_domain"/>
    <property type="match status" value="1"/>
</dbReference>
<protein>
    <recommendedName>
        <fullName evidence="1 3">Biotin carboxyl carrier protein of acetyl-CoA carboxylase</fullName>
    </recommendedName>
</protein>
<dbReference type="Gene3D" id="2.40.50.100">
    <property type="match status" value="1"/>
</dbReference>
<feature type="domain" description="Lipoyl-binding" evidence="5">
    <location>
        <begin position="105"/>
        <end position="181"/>
    </location>
</feature>